<keyword evidence="12 19" id="KW-0067">ATP-binding</keyword>
<comment type="cofactor">
    <cofactor evidence="1">
        <name>Mg(2+)</name>
        <dbReference type="ChEBI" id="CHEBI:18420"/>
    </cofactor>
</comment>
<name>A0A8C4R0X9_EPTBU</name>
<dbReference type="GO" id="GO:0005737">
    <property type="term" value="C:cytoplasm"/>
    <property type="evidence" value="ECO:0007669"/>
    <property type="project" value="UniProtKB-SubCell"/>
</dbReference>
<feature type="domain" description="Protein kinase" evidence="21">
    <location>
        <begin position="20"/>
        <end position="324"/>
    </location>
</feature>
<evidence type="ECO:0000256" key="6">
    <source>
        <dbReference type="ARBA" id="ARBA00022490"/>
    </source>
</evidence>
<evidence type="ECO:0000256" key="2">
    <source>
        <dbReference type="ARBA" id="ARBA00004123"/>
    </source>
</evidence>
<dbReference type="Gene3D" id="3.30.200.20">
    <property type="entry name" value="Phosphorylase Kinase, domain 1"/>
    <property type="match status" value="1"/>
</dbReference>
<dbReference type="InterPro" id="IPR008271">
    <property type="entry name" value="Ser/Thr_kinase_AS"/>
</dbReference>
<dbReference type="GO" id="GO:0005634">
    <property type="term" value="C:nucleus"/>
    <property type="evidence" value="ECO:0007669"/>
    <property type="project" value="UniProtKB-SubCell"/>
</dbReference>
<dbReference type="PRINTS" id="PR01771">
    <property type="entry name" value="ERK3ERK4MAPK"/>
</dbReference>
<comment type="catalytic activity">
    <reaction evidence="16">
        <text>L-seryl-[protein] + ATP = O-phospho-L-seryl-[protein] + ADP + H(+)</text>
        <dbReference type="Rhea" id="RHEA:17989"/>
        <dbReference type="Rhea" id="RHEA-COMP:9863"/>
        <dbReference type="Rhea" id="RHEA-COMP:11604"/>
        <dbReference type="ChEBI" id="CHEBI:15378"/>
        <dbReference type="ChEBI" id="CHEBI:29999"/>
        <dbReference type="ChEBI" id="CHEBI:30616"/>
        <dbReference type="ChEBI" id="CHEBI:83421"/>
        <dbReference type="ChEBI" id="CHEBI:456216"/>
        <dbReference type="EC" id="2.7.11.24"/>
    </reaction>
</comment>
<dbReference type="GO" id="GO:0005524">
    <property type="term" value="F:ATP binding"/>
    <property type="evidence" value="ECO:0007669"/>
    <property type="project" value="UniProtKB-UniRule"/>
</dbReference>
<evidence type="ECO:0000256" key="4">
    <source>
        <dbReference type="ARBA" id="ARBA00008832"/>
    </source>
</evidence>
<feature type="binding site" evidence="19">
    <location>
        <position position="50"/>
    </location>
    <ligand>
        <name>ATP</name>
        <dbReference type="ChEBI" id="CHEBI:30616"/>
    </ligand>
</feature>
<evidence type="ECO:0000256" key="11">
    <source>
        <dbReference type="ARBA" id="ARBA00022777"/>
    </source>
</evidence>
<dbReference type="Ensembl" id="ENSEBUT00000023072.1">
    <property type="protein sequence ID" value="ENSEBUP00000022496.1"/>
    <property type="gene ID" value="ENSEBUG00000013845.1"/>
</dbReference>
<dbReference type="InterPro" id="IPR011009">
    <property type="entry name" value="Kinase-like_dom_sf"/>
</dbReference>
<reference evidence="22" key="1">
    <citation type="submission" date="2025-05" db="UniProtKB">
        <authorList>
            <consortium name="Ensembl"/>
        </authorList>
    </citation>
    <scope>IDENTIFICATION</scope>
</reference>
<evidence type="ECO:0000256" key="13">
    <source>
        <dbReference type="ARBA" id="ARBA00023242"/>
    </source>
</evidence>
<evidence type="ECO:0000256" key="9">
    <source>
        <dbReference type="ARBA" id="ARBA00022679"/>
    </source>
</evidence>
<keyword evidence="10 19" id="KW-0547">Nucleotide-binding</keyword>
<dbReference type="Ensembl" id="ENSEBUT00000023108.1">
    <property type="protein sequence ID" value="ENSEBUP00000022532.1"/>
    <property type="gene ID" value="ENSEBUG00000013845.1"/>
</dbReference>
<proteinExistence type="inferred from homology"/>
<dbReference type="PROSITE" id="PS00108">
    <property type="entry name" value="PROTEIN_KINASE_ST"/>
    <property type="match status" value="1"/>
</dbReference>
<dbReference type="InterPro" id="IPR000719">
    <property type="entry name" value="Prot_kinase_dom"/>
</dbReference>
<protein>
    <recommendedName>
        <fullName evidence="17">Mitogen-activated protein kinase 4</fullName>
        <ecNumber evidence="5">2.7.11.24</ecNumber>
    </recommendedName>
    <alternativeName>
        <fullName evidence="18">Extracellular signal-regulated kinase 4</fullName>
    </alternativeName>
</protein>
<evidence type="ECO:0000313" key="23">
    <source>
        <dbReference type="Proteomes" id="UP000694388"/>
    </source>
</evidence>
<evidence type="ECO:0000256" key="16">
    <source>
        <dbReference type="ARBA" id="ARBA00048312"/>
    </source>
</evidence>
<dbReference type="PANTHER" id="PTHR24055">
    <property type="entry name" value="MITOGEN-ACTIVATED PROTEIN KINASE"/>
    <property type="match status" value="1"/>
</dbReference>
<dbReference type="InterPro" id="IPR050117">
    <property type="entry name" value="MAPK"/>
</dbReference>
<evidence type="ECO:0000256" key="18">
    <source>
        <dbReference type="ARBA" id="ARBA00076119"/>
    </source>
</evidence>
<keyword evidence="8" id="KW-0597">Phosphoprotein</keyword>
<evidence type="ECO:0000256" key="7">
    <source>
        <dbReference type="ARBA" id="ARBA00022527"/>
    </source>
</evidence>
<dbReference type="GO" id="GO:0004707">
    <property type="term" value="F:MAP kinase activity"/>
    <property type="evidence" value="ECO:0007669"/>
    <property type="project" value="UniProtKB-EC"/>
</dbReference>
<comment type="catalytic activity">
    <reaction evidence="15">
        <text>L-threonyl-[protein] + ATP = O-phospho-L-threonyl-[protein] + ADP + H(+)</text>
        <dbReference type="Rhea" id="RHEA:46608"/>
        <dbReference type="Rhea" id="RHEA-COMP:11060"/>
        <dbReference type="Rhea" id="RHEA-COMP:11605"/>
        <dbReference type="ChEBI" id="CHEBI:15378"/>
        <dbReference type="ChEBI" id="CHEBI:30013"/>
        <dbReference type="ChEBI" id="CHEBI:30616"/>
        <dbReference type="ChEBI" id="CHEBI:61977"/>
        <dbReference type="ChEBI" id="CHEBI:456216"/>
        <dbReference type="EC" id="2.7.11.24"/>
    </reaction>
</comment>
<keyword evidence="11" id="KW-0418">Kinase</keyword>
<evidence type="ECO:0000256" key="19">
    <source>
        <dbReference type="PROSITE-ProRule" id="PRU10141"/>
    </source>
</evidence>
<dbReference type="InterPro" id="IPR017441">
    <property type="entry name" value="Protein_kinase_ATP_BS"/>
</dbReference>
<evidence type="ECO:0000256" key="8">
    <source>
        <dbReference type="ARBA" id="ARBA00022553"/>
    </source>
</evidence>
<evidence type="ECO:0000256" key="20">
    <source>
        <dbReference type="SAM" id="MobiDB-lite"/>
    </source>
</evidence>
<dbReference type="AlphaFoldDB" id="A0A8C4R0X9"/>
<evidence type="ECO:0000256" key="3">
    <source>
        <dbReference type="ARBA" id="ARBA00004496"/>
    </source>
</evidence>
<keyword evidence="13" id="KW-0539">Nucleus</keyword>
<dbReference type="EC" id="2.7.11.24" evidence="5"/>
<dbReference type="Gene3D" id="1.10.510.10">
    <property type="entry name" value="Transferase(Phosphotransferase) domain 1"/>
    <property type="match status" value="1"/>
</dbReference>
<keyword evidence="23" id="KW-1185">Reference proteome</keyword>
<evidence type="ECO:0000313" key="22">
    <source>
        <dbReference type="Ensembl" id="ENSEBUP00000022496.1"/>
    </source>
</evidence>
<dbReference type="InterPro" id="IPR008350">
    <property type="entry name" value="MAPK_ERK3/4"/>
</dbReference>
<feature type="region of interest" description="Disordered" evidence="20">
    <location>
        <begin position="721"/>
        <end position="742"/>
    </location>
</feature>
<dbReference type="Proteomes" id="UP000694388">
    <property type="component" value="Unplaced"/>
</dbReference>
<evidence type="ECO:0000259" key="21">
    <source>
        <dbReference type="PROSITE" id="PS50011"/>
    </source>
</evidence>
<evidence type="ECO:0000256" key="15">
    <source>
        <dbReference type="ARBA" id="ARBA00047592"/>
    </source>
</evidence>
<evidence type="ECO:0000256" key="10">
    <source>
        <dbReference type="ARBA" id="ARBA00022741"/>
    </source>
</evidence>
<comment type="similarity">
    <text evidence="4">Belongs to the protein kinase superfamily. CMGC Ser/Thr protein kinase family. MAP kinase subfamily.</text>
</comment>
<accession>A0A8C4R0X9</accession>
<dbReference type="Pfam" id="PF00069">
    <property type="entry name" value="Pkinase"/>
    <property type="match status" value="1"/>
</dbReference>
<keyword evidence="7" id="KW-0723">Serine/threonine-protein kinase</keyword>
<dbReference type="SMART" id="SM00220">
    <property type="entry name" value="S_TKc"/>
    <property type="match status" value="1"/>
</dbReference>
<sequence>MAEKFCSLVSLHGIDLGPSYIDIKPLGIGGNGLVFSAFDIRSKQRVAVKKIALSGKRSIKHALREVKIIRRLNHENVIRVFEVKTSCGTTIPLMCDLSGSGTSLLTDVDCIYIMQEYMETDLGQLLVHNEAFTEEHAQLFMYEFLRGLKYIHSANVLHRDLKPSNLFVNTDDLLLKIGDFGLARVLDPHYCHKGYLSEGLVTKWYRSPRLLLSPNNYTKAIDMWAAGCIFAEMLMGKTLFAGTHELEQMQLILRTIPVPHSEDRQELLNVIPDYVRPESEGLSHPLSVLISNASKEAVEFLEKILTFNPMDRLTAEEALAHPYMRLYAFPQDEPVASRPFHIEDEVDDLLSEDAGQLLSWERFPDSSESEWYLNSHGDVEAVQRDPRAAAGSCSDEDGVLLDPGKFIENEPHRFFSEPLSPPFEVSHTFSSSSSSSLERCCPCDNSLRARSYYKVGSPSFLRNAAAQLNAEARYYYEPKLILDLSNWKECSEERRAENRPSEQAKLRPEAKPTPVRKNFDIDAFLVDTIKMTSEQNLVEGPQVESEFVTLRHDSSLGAANLSGGLKAERWKKDISSGEGVSAFYTVTSGLQSNQESDCLLCQKSTASDDDCLSGAVTPSPHPIMQLSKSDVMAEVSMQIQNLMSRSVVELPKRDTNDVENEAITTVADDEFLAGFSSYEADPVKDDRSVKWSEECTCLETFIGKIPHSFVFFEGEGEQLSPVGSASSLTSEGQQRGFSKQPDTLEFLSSENVTDREASRAQGVLTVQDSSPLTATGAWQDVRVEEFPIKRLLEEVIDVTEPDGAGSMNALMTTVPAIVVAAGQEARQIVPLKCQTQAQADGLAPLNGGSLQEASLPHVKNSKAANTLSAWKCER</sequence>
<dbReference type="FunFam" id="1.10.510.10:FF:000136">
    <property type="entry name" value="mitogen-activated protein kinase 6"/>
    <property type="match status" value="1"/>
</dbReference>
<dbReference type="SUPFAM" id="SSF56112">
    <property type="entry name" value="Protein kinase-like (PK-like)"/>
    <property type="match status" value="1"/>
</dbReference>
<evidence type="ECO:0000256" key="12">
    <source>
        <dbReference type="ARBA" id="ARBA00022840"/>
    </source>
</evidence>
<organism evidence="22 23">
    <name type="scientific">Eptatretus burgeri</name>
    <name type="common">Inshore hagfish</name>
    <dbReference type="NCBI Taxonomy" id="7764"/>
    <lineage>
        <taxon>Eukaryota</taxon>
        <taxon>Metazoa</taxon>
        <taxon>Chordata</taxon>
        <taxon>Craniata</taxon>
        <taxon>Vertebrata</taxon>
        <taxon>Cyclostomata</taxon>
        <taxon>Myxini</taxon>
        <taxon>Myxiniformes</taxon>
        <taxon>Myxinidae</taxon>
        <taxon>Eptatretinae</taxon>
        <taxon>Eptatretus</taxon>
    </lineage>
</organism>
<evidence type="ECO:0000256" key="14">
    <source>
        <dbReference type="ARBA" id="ARBA00023306"/>
    </source>
</evidence>
<dbReference type="PROSITE" id="PS50011">
    <property type="entry name" value="PROTEIN_KINASE_DOM"/>
    <property type="match status" value="1"/>
</dbReference>
<keyword evidence="6" id="KW-0963">Cytoplasm</keyword>
<evidence type="ECO:0000256" key="5">
    <source>
        <dbReference type="ARBA" id="ARBA00012411"/>
    </source>
</evidence>
<dbReference type="PROSITE" id="PS00107">
    <property type="entry name" value="PROTEIN_KINASE_ATP"/>
    <property type="match status" value="1"/>
</dbReference>
<dbReference type="FunFam" id="3.30.200.20:FF:000281">
    <property type="entry name" value="Mitogen-activated protein kinase 4"/>
    <property type="match status" value="1"/>
</dbReference>
<evidence type="ECO:0000256" key="1">
    <source>
        <dbReference type="ARBA" id="ARBA00001946"/>
    </source>
</evidence>
<keyword evidence="14" id="KW-0131">Cell cycle</keyword>
<dbReference type="GeneTree" id="ENSGT00940000154351"/>
<keyword evidence="9" id="KW-0808">Transferase</keyword>
<evidence type="ECO:0000256" key="17">
    <source>
        <dbReference type="ARBA" id="ARBA00071825"/>
    </source>
</evidence>
<comment type="subcellular location">
    <subcellularLocation>
        <location evidence="3">Cytoplasm</location>
    </subcellularLocation>
    <subcellularLocation>
        <location evidence="2">Nucleus</location>
    </subcellularLocation>
</comment>